<evidence type="ECO:0000259" key="6">
    <source>
        <dbReference type="Pfam" id="PF08281"/>
    </source>
</evidence>
<evidence type="ECO:0000256" key="3">
    <source>
        <dbReference type="ARBA" id="ARBA00023082"/>
    </source>
</evidence>
<proteinExistence type="inferred from homology"/>
<evidence type="ECO:0000259" key="5">
    <source>
        <dbReference type="Pfam" id="PF04542"/>
    </source>
</evidence>
<dbReference type="GO" id="GO:0016987">
    <property type="term" value="F:sigma factor activity"/>
    <property type="evidence" value="ECO:0007669"/>
    <property type="project" value="UniProtKB-KW"/>
</dbReference>
<keyword evidence="3" id="KW-0731">Sigma factor</keyword>
<keyword evidence="4" id="KW-0804">Transcription</keyword>
<feature type="domain" description="RNA polymerase sigma-70 region 2" evidence="5">
    <location>
        <begin position="14"/>
        <end position="78"/>
    </location>
</feature>
<dbReference type="InterPro" id="IPR013249">
    <property type="entry name" value="RNA_pol_sigma70_r4_t2"/>
</dbReference>
<dbReference type="Gene3D" id="1.10.1740.10">
    <property type="match status" value="1"/>
</dbReference>
<dbReference type="NCBIfam" id="TIGR02937">
    <property type="entry name" value="sigma70-ECF"/>
    <property type="match status" value="1"/>
</dbReference>
<dbReference type="KEGG" id="ssan:NX02_23945"/>
<organism evidence="7 8">
    <name type="scientific">Sphingomonas sanxanigenens DSM 19645 = NX02</name>
    <dbReference type="NCBI Taxonomy" id="1123269"/>
    <lineage>
        <taxon>Bacteria</taxon>
        <taxon>Pseudomonadati</taxon>
        <taxon>Pseudomonadota</taxon>
        <taxon>Alphaproteobacteria</taxon>
        <taxon>Sphingomonadales</taxon>
        <taxon>Sphingomonadaceae</taxon>
        <taxon>Sphingomonas</taxon>
    </lineage>
</organism>
<dbReference type="PATRIC" id="fig|1123269.5.peg.4690"/>
<dbReference type="EMBL" id="CP006644">
    <property type="protein sequence ID" value="AHE56399.1"/>
    <property type="molecule type" value="Genomic_DNA"/>
</dbReference>
<dbReference type="PANTHER" id="PTHR43133:SF63">
    <property type="entry name" value="RNA POLYMERASE SIGMA FACTOR FECI-RELATED"/>
    <property type="match status" value="1"/>
</dbReference>
<accession>W0AER2</accession>
<dbReference type="Pfam" id="PF04542">
    <property type="entry name" value="Sigma70_r2"/>
    <property type="match status" value="1"/>
</dbReference>
<sequence length="170" mass="19079">MNGAAVAGDEIGRIYAAHAPWLRRWLQRRTRCGNRAADLAQDTFCRLLEGFDGDAIRDMRNYLAVIARRLLIDDIRHREVERAFLIAQAEIGGGVDEMTPDRIAEAVQLLDALALLLGQLAPEVREAFLLRRLDGLSHREIAARLGISDRTVKRHVARAYATCYALAYPD</sequence>
<evidence type="ECO:0000256" key="4">
    <source>
        <dbReference type="ARBA" id="ARBA00023163"/>
    </source>
</evidence>
<dbReference type="InterPro" id="IPR036388">
    <property type="entry name" value="WH-like_DNA-bd_sf"/>
</dbReference>
<dbReference type="InterPro" id="IPR007627">
    <property type="entry name" value="RNA_pol_sigma70_r2"/>
</dbReference>
<dbReference type="InterPro" id="IPR013324">
    <property type="entry name" value="RNA_pol_sigma_r3/r4-like"/>
</dbReference>
<gene>
    <name evidence="7" type="ORF">NX02_23945</name>
</gene>
<feature type="domain" description="RNA polymerase sigma factor 70 region 4 type 2" evidence="6">
    <location>
        <begin position="111"/>
        <end position="163"/>
    </location>
</feature>
<dbReference type="eggNOG" id="COG1595">
    <property type="taxonomic scope" value="Bacteria"/>
</dbReference>
<dbReference type="InterPro" id="IPR039425">
    <property type="entry name" value="RNA_pol_sigma-70-like"/>
</dbReference>
<evidence type="ECO:0000256" key="2">
    <source>
        <dbReference type="ARBA" id="ARBA00023015"/>
    </source>
</evidence>
<evidence type="ECO:0000313" key="7">
    <source>
        <dbReference type="EMBL" id="AHE56399.1"/>
    </source>
</evidence>
<keyword evidence="2" id="KW-0805">Transcription regulation</keyword>
<name>W0AER2_9SPHN</name>
<dbReference type="GO" id="GO:0003677">
    <property type="term" value="F:DNA binding"/>
    <property type="evidence" value="ECO:0007669"/>
    <property type="project" value="InterPro"/>
</dbReference>
<dbReference type="SUPFAM" id="SSF88659">
    <property type="entry name" value="Sigma3 and sigma4 domains of RNA polymerase sigma factors"/>
    <property type="match status" value="1"/>
</dbReference>
<dbReference type="Gene3D" id="1.10.10.10">
    <property type="entry name" value="Winged helix-like DNA-binding domain superfamily/Winged helix DNA-binding domain"/>
    <property type="match status" value="1"/>
</dbReference>
<keyword evidence="8" id="KW-1185">Reference proteome</keyword>
<dbReference type="InterPro" id="IPR013325">
    <property type="entry name" value="RNA_pol_sigma_r2"/>
</dbReference>
<evidence type="ECO:0000256" key="1">
    <source>
        <dbReference type="ARBA" id="ARBA00010641"/>
    </source>
</evidence>
<dbReference type="HOGENOM" id="CLU_047691_12_1_5"/>
<dbReference type="GO" id="GO:0006352">
    <property type="term" value="P:DNA-templated transcription initiation"/>
    <property type="evidence" value="ECO:0007669"/>
    <property type="project" value="InterPro"/>
</dbReference>
<dbReference type="Proteomes" id="UP000018851">
    <property type="component" value="Chromosome"/>
</dbReference>
<dbReference type="RefSeq" id="WP_025294516.1">
    <property type="nucleotide sequence ID" value="NZ_CP006644.1"/>
</dbReference>
<reference evidence="7 8" key="1">
    <citation type="submission" date="2013-07" db="EMBL/GenBank/DDBJ databases">
        <title>Completed genome of Sphingomonas sanxanigenens NX02.</title>
        <authorList>
            <person name="Ma T."/>
            <person name="Huang H."/>
            <person name="Wu M."/>
            <person name="Li X."/>
            <person name="Li G."/>
        </authorList>
    </citation>
    <scope>NUCLEOTIDE SEQUENCE [LARGE SCALE GENOMIC DNA]</scope>
    <source>
        <strain evidence="7 8">NX02</strain>
    </source>
</reference>
<dbReference type="Pfam" id="PF08281">
    <property type="entry name" value="Sigma70_r4_2"/>
    <property type="match status" value="1"/>
</dbReference>
<dbReference type="OrthoDB" id="9794372at2"/>
<dbReference type="SUPFAM" id="SSF88946">
    <property type="entry name" value="Sigma2 domain of RNA polymerase sigma factors"/>
    <property type="match status" value="1"/>
</dbReference>
<evidence type="ECO:0008006" key="9">
    <source>
        <dbReference type="Google" id="ProtNLM"/>
    </source>
</evidence>
<dbReference type="AlphaFoldDB" id="W0AER2"/>
<dbReference type="STRING" id="1123269.NX02_23945"/>
<protein>
    <recommendedName>
        <fullName evidence="9">RNA polymerase sigma factor</fullName>
    </recommendedName>
</protein>
<dbReference type="PANTHER" id="PTHR43133">
    <property type="entry name" value="RNA POLYMERASE ECF-TYPE SIGMA FACTO"/>
    <property type="match status" value="1"/>
</dbReference>
<evidence type="ECO:0000313" key="8">
    <source>
        <dbReference type="Proteomes" id="UP000018851"/>
    </source>
</evidence>
<dbReference type="InterPro" id="IPR014284">
    <property type="entry name" value="RNA_pol_sigma-70_dom"/>
</dbReference>
<comment type="similarity">
    <text evidence="1">Belongs to the sigma-70 factor family. ECF subfamily.</text>
</comment>